<evidence type="ECO:0000256" key="4">
    <source>
        <dbReference type="ARBA" id="ARBA00022523"/>
    </source>
</evidence>
<feature type="signal peptide" evidence="7">
    <location>
        <begin position="1"/>
        <end position="26"/>
    </location>
</feature>
<dbReference type="Pfam" id="PF03181">
    <property type="entry name" value="BURP"/>
    <property type="match status" value="1"/>
</dbReference>
<comment type="caution">
    <text evidence="9">The sequence shown here is derived from an EMBL/GenBank/DDBJ whole genome shotgun (WGS) entry which is preliminary data.</text>
</comment>
<dbReference type="PANTHER" id="PTHR31458:SF2">
    <property type="entry name" value="POLYGALACTURONASE 1 BETA-LIKE PROTEIN 2"/>
    <property type="match status" value="1"/>
</dbReference>
<dbReference type="EMBL" id="JAVIJP010000005">
    <property type="protein sequence ID" value="KAL3654063.1"/>
    <property type="molecule type" value="Genomic_DNA"/>
</dbReference>
<dbReference type="InterPro" id="IPR051897">
    <property type="entry name" value="PG-associated_BURP"/>
</dbReference>
<comment type="subcellular location">
    <subcellularLocation>
        <location evidence="1">Secreted</location>
        <location evidence="1">Cell wall</location>
    </subcellularLocation>
    <subcellularLocation>
        <location evidence="2">Secreted</location>
        <location evidence="2">Extracellular space</location>
        <location evidence="2">Apoplast</location>
    </subcellularLocation>
</comment>
<keyword evidence="3" id="KW-0134">Cell wall</keyword>
<dbReference type="InterPro" id="IPR004873">
    <property type="entry name" value="BURP_dom"/>
</dbReference>
<dbReference type="Proteomes" id="UP001632038">
    <property type="component" value="Unassembled WGS sequence"/>
</dbReference>
<evidence type="ECO:0000313" key="9">
    <source>
        <dbReference type="EMBL" id="KAL3654063.1"/>
    </source>
</evidence>
<keyword evidence="9" id="KW-0575">Peroxidase</keyword>
<proteinExistence type="predicted"/>
<keyword evidence="3" id="KW-0964">Secreted</keyword>
<keyword evidence="9" id="KW-0560">Oxidoreductase</keyword>
<sequence length="629" mass="68707">MHPAGATALSLFLLLCSITSLNVVFAAAGESPLTPMASLMRYWNNHISNNLTMPDFLLKKASPLTTIQNAAFSKIAADPNKLSANLPQFCSQANLFCFPDLVNSPDNHTKDVNFQNYKDDSGNFTNYGTNQVTGNDTFKTYSEDGNAVLGSFRRYSRDSIDHNDGFDSYATNANVVDQSFNTYGTSATGGKGQFSNFSAGANMPNHKFQTYSDSADHRSQSFTVYTDSANSGDVKFASYGKHGNGDSNSFNGYGKDSNVIGSSFANYGEKGNAPNDTFTNYGTNTNVPKNTFNTYGNGANGQTGTFTSYRDQANVGDDTFQNYASKSNSSDIKFANYGQSFNEGTDNFENYGNNATGSKLGFNTYGVNNSFTGYNKVGSTFVSYINTTNTNSIATEGRRVNNKWSVEPGKFFKEAMLIDGSFIQMPDIRDKMPKRSFLPRTIVSKLPFSTSKLNEMKKIFRAGDNESSVSNMMIEALGDCERAASVGETKKCVASIEDMIDFATSILGRNVVVRSMAMNVNRTYSRKVVLGNVKGINGGKVTKSVSCHQSLYPYMLYYCHSVPNVRVYEADMFDPETNEKLNHGTAICHLDTSAWSATHGAFIALGSSPGQTEVCHWIFEGDMTWATAD</sequence>
<keyword evidence="5 7" id="KW-0732">Signal</keyword>
<reference evidence="10" key="1">
    <citation type="journal article" date="2024" name="IScience">
        <title>Strigolactones Initiate the Formation of Haustorium-like Structures in Castilleja.</title>
        <authorList>
            <person name="Buerger M."/>
            <person name="Peterson D."/>
            <person name="Chory J."/>
        </authorList>
    </citation>
    <scope>NUCLEOTIDE SEQUENCE [LARGE SCALE GENOMIC DNA]</scope>
</reference>
<dbReference type="GO" id="GO:0004601">
    <property type="term" value="F:peroxidase activity"/>
    <property type="evidence" value="ECO:0007669"/>
    <property type="project" value="UniProtKB-KW"/>
</dbReference>
<keyword evidence="4" id="KW-0052">Apoplast</keyword>
<evidence type="ECO:0000256" key="2">
    <source>
        <dbReference type="ARBA" id="ARBA00004271"/>
    </source>
</evidence>
<evidence type="ECO:0000256" key="5">
    <source>
        <dbReference type="ARBA" id="ARBA00022729"/>
    </source>
</evidence>
<keyword evidence="6" id="KW-0325">Glycoprotein</keyword>
<dbReference type="PANTHER" id="PTHR31458">
    <property type="entry name" value="POLYGALACTURONASE 1 BETA-LIKE PROTEIN 2"/>
    <property type="match status" value="1"/>
</dbReference>
<organism evidence="9 10">
    <name type="scientific">Castilleja foliolosa</name>
    <dbReference type="NCBI Taxonomy" id="1961234"/>
    <lineage>
        <taxon>Eukaryota</taxon>
        <taxon>Viridiplantae</taxon>
        <taxon>Streptophyta</taxon>
        <taxon>Embryophyta</taxon>
        <taxon>Tracheophyta</taxon>
        <taxon>Spermatophyta</taxon>
        <taxon>Magnoliopsida</taxon>
        <taxon>eudicotyledons</taxon>
        <taxon>Gunneridae</taxon>
        <taxon>Pentapetalae</taxon>
        <taxon>asterids</taxon>
        <taxon>lamiids</taxon>
        <taxon>Lamiales</taxon>
        <taxon>Orobanchaceae</taxon>
        <taxon>Pedicularideae</taxon>
        <taxon>Castillejinae</taxon>
        <taxon>Castilleja</taxon>
    </lineage>
</organism>
<name>A0ABD3EID3_9LAMI</name>
<feature type="chain" id="PRO_5044771155" evidence="7">
    <location>
        <begin position="27"/>
        <end position="629"/>
    </location>
</feature>
<evidence type="ECO:0000259" key="8">
    <source>
        <dbReference type="PROSITE" id="PS51277"/>
    </source>
</evidence>
<dbReference type="SMART" id="SM01045">
    <property type="entry name" value="BURP"/>
    <property type="match status" value="1"/>
</dbReference>
<dbReference type="GO" id="GO:0048046">
    <property type="term" value="C:apoplast"/>
    <property type="evidence" value="ECO:0007669"/>
    <property type="project" value="UniProtKB-SubCell"/>
</dbReference>
<dbReference type="AlphaFoldDB" id="A0ABD3EID3"/>
<dbReference type="PROSITE" id="PS51277">
    <property type="entry name" value="BURP"/>
    <property type="match status" value="1"/>
</dbReference>
<keyword evidence="10" id="KW-1185">Reference proteome</keyword>
<protein>
    <submittedName>
        <fullName evidence="9">Proteinric peroxidase</fullName>
    </submittedName>
</protein>
<evidence type="ECO:0000256" key="1">
    <source>
        <dbReference type="ARBA" id="ARBA00004191"/>
    </source>
</evidence>
<evidence type="ECO:0000256" key="6">
    <source>
        <dbReference type="ARBA" id="ARBA00023180"/>
    </source>
</evidence>
<evidence type="ECO:0000313" key="10">
    <source>
        <dbReference type="Proteomes" id="UP001632038"/>
    </source>
</evidence>
<accession>A0ABD3EID3</accession>
<feature type="domain" description="BURP" evidence="8">
    <location>
        <begin position="411"/>
        <end position="628"/>
    </location>
</feature>
<evidence type="ECO:0000256" key="3">
    <source>
        <dbReference type="ARBA" id="ARBA00022512"/>
    </source>
</evidence>
<evidence type="ECO:0000256" key="7">
    <source>
        <dbReference type="SAM" id="SignalP"/>
    </source>
</evidence>
<gene>
    <name evidence="9" type="primary">GP2</name>
    <name evidence="9" type="ORF">CASFOL_003744</name>
</gene>